<sequence length="79" mass="9560">MGFPRFIFSSAESKSRQRFVDIMFKRYQFRLNFQEFQLVTLPSCAHLQSKLFLRRSSTHNRQTIVPISHPKYQYFLKPT</sequence>
<reference evidence="1" key="1">
    <citation type="submission" date="2019-06" db="EMBL/GenBank/DDBJ databases">
        <authorList>
            <person name="Zheng W."/>
        </authorList>
    </citation>
    <scope>NUCLEOTIDE SEQUENCE</scope>
    <source>
        <strain evidence="1">QDHG01</strain>
    </source>
</reference>
<keyword evidence="2" id="KW-1185">Reference proteome</keyword>
<gene>
    <name evidence="1" type="ORF">FGO68_gene3378</name>
</gene>
<accession>A0A8J8P2U0</accession>
<dbReference type="EMBL" id="RRYP01002611">
    <property type="protein sequence ID" value="TNV84596.1"/>
    <property type="molecule type" value="Genomic_DNA"/>
</dbReference>
<evidence type="ECO:0000313" key="1">
    <source>
        <dbReference type="EMBL" id="TNV84596.1"/>
    </source>
</evidence>
<evidence type="ECO:0000313" key="2">
    <source>
        <dbReference type="Proteomes" id="UP000785679"/>
    </source>
</evidence>
<dbReference type="AlphaFoldDB" id="A0A8J8P2U0"/>
<dbReference type="Proteomes" id="UP000785679">
    <property type="component" value="Unassembled WGS sequence"/>
</dbReference>
<organism evidence="1 2">
    <name type="scientific">Halteria grandinella</name>
    <dbReference type="NCBI Taxonomy" id="5974"/>
    <lineage>
        <taxon>Eukaryota</taxon>
        <taxon>Sar</taxon>
        <taxon>Alveolata</taxon>
        <taxon>Ciliophora</taxon>
        <taxon>Intramacronucleata</taxon>
        <taxon>Spirotrichea</taxon>
        <taxon>Stichotrichia</taxon>
        <taxon>Sporadotrichida</taxon>
        <taxon>Halteriidae</taxon>
        <taxon>Halteria</taxon>
    </lineage>
</organism>
<proteinExistence type="predicted"/>
<name>A0A8J8P2U0_HALGN</name>
<protein>
    <submittedName>
        <fullName evidence="1">Uncharacterized protein</fullName>
    </submittedName>
</protein>
<comment type="caution">
    <text evidence="1">The sequence shown here is derived from an EMBL/GenBank/DDBJ whole genome shotgun (WGS) entry which is preliminary data.</text>
</comment>